<dbReference type="SUPFAM" id="SSF46785">
    <property type="entry name" value="Winged helix' DNA-binding domain"/>
    <property type="match status" value="1"/>
</dbReference>
<dbReference type="InterPro" id="IPR005650">
    <property type="entry name" value="BlaI_family"/>
</dbReference>
<keyword evidence="6" id="KW-1185">Reference proteome</keyword>
<dbReference type="AlphaFoldDB" id="H3NJ64"/>
<dbReference type="EMBL" id="AGEG01000010">
    <property type="protein sequence ID" value="EHR37145.1"/>
    <property type="molecule type" value="Genomic_DNA"/>
</dbReference>
<name>H3NJ64_9LACT</name>
<reference evidence="5 6" key="1">
    <citation type="submission" date="2012-01" db="EMBL/GenBank/DDBJ databases">
        <title>The Genome Sequence of Facklamia languida CCUG 37842.</title>
        <authorList>
            <consortium name="The Broad Institute Genome Sequencing Platform"/>
            <person name="Earl A."/>
            <person name="Ward D."/>
            <person name="Feldgarden M."/>
            <person name="Gevers D."/>
            <person name="Huys G."/>
            <person name="Young S.K."/>
            <person name="Zeng Q."/>
            <person name="Gargeya S."/>
            <person name="Fitzgerald M."/>
            <person name="Haas B."/>
            <person name="Abouelleil A."/>
            <person name="Alvarado L."/>
            <person name="Arachchi H.M."/>
            <person name="Berlin A."/>
            <person name="Chapman S.B."/>
            <person name="Gearin G."/>
            <person name="Goldberg J."/>
            <person name="Griggs A."/>
            <person name="Gujja S."/>
            <person name="Hansen M."/>
            <person name="Heiman D."/>
            <person name="Howarth C."/>
            <person name="Larimer J."/>
            <person name="Lui A."/>
            <person name="MacDonald P.J.P."/>
            <person name="McCowen C."/>
            <person name="Montmayeur A."/>
            <person name="Murphy C."/>
            <person name="Neiman D."/>
            <person name="Pearson M."/>
            <person name="Priest M."/>
            <person name="Roberts A."/>
            <person name="Saif S."/>
            <person name="Shea T."/>
            <person name="Sisk P."/>
            <person name="Stolte C."/>
            <person name="Sykes S."/>
            <person name="Wortman J."/>
            <person name="Nusbaum C."/>
            <person name="Birren B."/>
        </authorList>
    </citation>
    <scope>NUCLEOTIDE SEQUENCE [LARGE SCALE GENOMIC DNA]</scope>
    <source>
        <strain evidence="5 6">CCUG 37842</strain>
    </source>
</reference>
<evidence type="ECO:0000256" key="3">
    <source>
        <dbReference type="ARBA" id="ARBA00023125"/>
    </source>
</evidence>
<organism evidence="5 6">
    <name type="scientific">Facklamia languida CCUG 37842</name>
    <dbReference type="NCBI Taxonomy" id="883113"/>
    <lineage>
        <taxon>Bacteria</taxon>
        <taxon>Bacillati</taxon>
        <taxon>Bacillota</taxon>
        <taxon>Bacilli</taxon>
        <taxon>Lactobacillales</taxon>
        <taxon>Aerococcaceae</taxon>
        <taxon>Facklamia</taxon>
    </lineage>
</organism>
<evidence type="ECO:0000256" key="4">
    <source>
        <dbReference type="ARBA" id="ARBA00023163"/>
    </source>
</evidence>
<evidence type="ECO:0000256" key="2">
    <source>
        <dbReference type="ARBA" id="ARBA00023015"/>
    </source>
</evidence>
<keyword evidence="3" id="KW-0238">DNA-binding</keyword>
<dbReference type="STRING" id="883113.HMPREF9708_00903"/>
<dbReference type="OrthoDB" id="1849040at2"/>
<evidence type="ECO:0000313" key="5">
    <source>
        <dbReference type="EMBL" id="EHR37145.1"/>
    </source>
</evidence>
<dbReference type="GO" id="GO:0003677">
    <property type="term" value="F:DNA binding"/>
    <property type="evidence" value="ECO:0007669"/>
    <property type="project" value="UniProtKB-KW"/>
</dbReference>
<dbReference type="eggNOG" id="COG3682">
    <property type="taxonomic scope" value="Bacteria"/>
</dbReference>
<dbReference type="InterPro" id="IPR036390">
    <property type="entry name" value="WH_DNA-bd_sf"/>
</dbReference>
<dbReference type="InterPro" id="IPR036388">
    <property type="entry name" value="WH-like_DNA-bd_sf"/>
</dbReference>
<sequence>MKHQANFPEITEAEWELMRILWAHPNSTSREIIEIAQSFLEWKEGTIKSLLNRLTKKGLVTQDTKTRPYTYLPRQAQMQANKKMFLKQLNRVCTKKRHQILETLIEETELSQSNCQVLIDLLITKKENSPKQVACQCHPGQCDCHMNEKEYNHENTNS</sequence>
<dbReference type="Proteomes" id="UP000006190">
    <property type="component" value="Unassembled WGS sequence"/>
</dbReference>
<proteinExistence type="inferred from homology"/>
<dbReference type="HOGENOM" id="CLU_119090_2_1_9"/>
<dbReference type="Gene3D" id="1.10.10.10">
    <property type="entry name" value="Winged helix-like DNA-binding domain superfamily/Winged helix DNA-binding domain"/>
    <property type="match status" value="1"/>
</dbReference>
<protein>
    <submittedName>
        <fullName evidence="5">CopY/TcrY family copper transport repressor</fullName>
    </submittedName>
</protein>
<dbReference type="PIRSF" id="PIRSF019455">
    <property type="entry name" value="CopR_AtkY"/>
    <property type="match status" value="1"/>
</dbReference>
<evidence type="ECO:0000313" key="6">
    <source>
        <dbReference type="Proteomes" id="UP000006190"/>
    </source>
</evidence>
<comment type="similarity">
    <text evidence="1">Belongs to the BlaI transcriptional regulatory family.</text>
</comment>
<dbReference type="GO" id="GO:0045892">
    <property type="term" value="P:negative regulation of DNA-templated transcription"/>
    <property type="evidence" value="ECO:0007669"/>
    <property type="project" value="InterPro"/>
</dbReference>
<dbReference type="RefSeq" id="WP_006309025.1">
    <property type="nucleotide sequence ID" value="NZ_JH601133.1"/>
</dbReference>
<dbReference type="PATRIC" id="fig|883113.3.peg.898"/>
<dbReference type="Pfam" id="PF03965">
    <property type="entry name" value="Penicillinase_R"/>
    <property type="match status" value="1"/>
</dbReference>
<comment type="caution">
    <text evidence="5">The sequence shown here is derived from an EMBL/GenBank/DDBJ whole genome shotgun (WGS) entry which is preliminary data.</text>
</comment>
<keyword evidence="2" id="KW-0805">Transcription regulation</keyword>
<keyword evidence="4" id="KW-0804">Transcription</keyword>
<gene>
    <name evidence="5" type="ORF">HMPREF9708_00903</name>
</gene>
<evidence type="ECO:0000256" key="1">
    <source>
        <dbReference type="ARBA" id="ARBA00011046"/>
    </source>
</evidence>
<accession>H3NJ64</accession>